<dbReference type="PROSITE" id="PS00134">
    <property type="entry name" value="TRYPSIN_HIS"/>
    <property type="match status" value="1"/>
</dbReference>
<dbReference type="InterPro" id="IPR009003">
    <property type="entry name" value="Peptidase_S1_PA"/>
</dbReference>
<dbReference type="PROSITE" id="PS50240">
    <property type="entry name" value="TRYPSIN_DOM"/>
    <property type="match status" value="1"/>
</dbReference>
<feature type="signal peptide" evidence="3">
    <location>
        <begin position="1"/>
        <end position="26"/>
    </location>
</feature>
<dbReference type="RefSeq" id="WP_009946764.1">
    <property type="nucleotide sequence ID" value="NZ_BAAAGS010000019.1"/>
</dbReference>
<comment type="similarity">
    <text evidence="1">Belongs to the peptidase S1 family.</text>
</comment>
<evidence type="ECO:0000256" key="3">
    <source>
        <dbReference type="SAM" id="SignalP"/>
    </source>
</evidence>
<evidence type="ECO:0000256" key="2">
    <source>
        <dbReference type="ARBA" id="ARBA00023157"/>
    </source>
</evidence>
<evidence type="ECO:0000313" key="6">
    <source>
        <dbReference type="Proteomes" id="UP001500729"/>
    </source>
</evidence>
<dbReference type="Proteomes" id="UP001500729">
    <property type="component" value="Unassembled WGS sequence"/>
</dbReference>
<comment type="caution">
    <text evidence="5">The sequence shown here is derived from an EMBL/GenBank/DDBJ whole genome shotgun (WGS) entry which is preliminary data.</text>
</comment>
<keyword evidence="2" id="KW-1015">Disulfide bond</keyword>
<dbReference type="InterPro" id="IPR018114">
    <property type="entry name" value="TRYPSIN_HIS"/>
</dbReference>
<feature type="domain" description="Peptidase S1" evidence="4">
    <location>
        <begin position="37"/>
        <end position="269"/>
    </location>
</feature>
<evidence type="ECO:0000313" key="5">
    <source>
        <dbReference type="EMBL" id="GAA0530716.1"/>
    </source>
</evidence>
<dbReference type="SUPFAM" id="SSF50494">
    <property type="entry name" value="Trypsin-like serine proteases"/>
    <property type="match status" value="1"/>
</dbReference>
<dbReference type="PANTHER" id="PTHR24276">
    <property type="entry name" value="POLYSERASE-RELATED"/>
    <property type="match status" value="1"/>
</dbReference>
<dbReference type="EMBL" id="BAAAGS010000019">
    <property type="protein sequence ID" value="GAA0530716.1"/>
    <property type="molecule type" value="Genomic_DNA"/>
</dbReference>
<dbReference type="GO" id="GO:0008233">
    <property type="term" value="F:peptidase activity"/>
    <property type="evidence" value="ECO:0007669"/>
    <property type="project" value="UniProtKB-KW"/>
</dbReference>
<dbReference type="PRINTS" id="PR00722">
    <property type="entry name" value="CHYMOTRYPSIN"/>
</dbReference>
<protein>
    <submittedName>
        <fullName evidence="5">Serine protease</fullName>
    </submittedName>
</protein>
<dbReference type="InterPro" id="IPR050430">
    <property type="entry name" value="Peptidase_S1"/>
</dbReference>
<name>A0ABN1D086_SACER</name>
<dbReference type="CDD" id="cd00190">
    <property type="entry name" value="Tryp_SPc"/>
    <property type="match status" value="1"/>
</dbReference>
<evidence type="ECO:0000259" key="4">
    <source>
        <dbReference type="PROSITE" id="PS50240"/>
    </source>
</evidence>
<dbReference type="Gene3D" id="2.40.10.10">
    <property type="entry name" value="Trypsin-like serine proteases"/>
    <property type="match status" value="1"/>
</dbReference>
<keyword evidence="5" id="KW-0645">Protease</keyword>
<evidence type="ECO:0000256" key="1">
    <source>
        <dbReference type="ARBA" id="ARBA00007664"/>
    </source>
</evidence>
<accession>A0ABN1D086</accession>
<dbReference type="InterPro" id="IPR001314">
    <property type="entry name" value="Peptidase_S1A"/>
</dbReference>
<sequence length="276" mass="28541">MGKRSIVAALLAASAAAALTASSAVAAPGAGGAQPFIVGGQDATETYAFMAGMQTKDGEHNCGAALISPEWLVTAGHCVTDPTTNQPHDPSQWQYRIGTTDRTQGGEVVGVDRFIPHEKWSWTGSGNYDVALVHLAKPVQAAPVEIAAESPKAGTEVREIGWGLTCPERGCGDAPVKLQQLDTTIAEDQACRAVPDSGFDQAGELCMDNKGGTASACFGDSGGPAVVRAGDRWTLVGATSRGQSANCPEHAGIYTDVTAYKDWIAEHTGGQVTSAR</sequence>
<dbReference type="Pfam" id="PF00089">
    <property type="entry name" value="Trypsin"/>
    <property type="match status" value="1"/>
</dbReference>
<dbReference type="InterPro" id="IPR043504">
    <property type="entry name" value="Peptidase_S1_PA_chymotrypsin"/>
</dbReference>
<dbReference type="SMART" id="SM00020">
    <property type="entry name" value="Tryp_SPc"/>
    <property type="match status" value="1"/>
</dbReference>
<proteinExistence type="inferred from homology"/>
<dbReference type="GO" id="GO:0006508">
    <property type="term" value="P:proteolysis"/>
    <property type="evidence" value="ECO:0007669"/>
    <property type="project" value="UniProtKB-KW"/>
</dbReference>
<dbReference type="InterPro" id="IPR001254">
    <property type="entry name" value="Trypsin_dom"/>
</dbReference>
<keyword evidence="3" id="KW-0732">Signal</keyword>
<reference evidence="5 6" key="1">
    <citation type="journal article" date="2019" name="Int. J. Syst. Evol. Microbiol.">
        <title>The Global Catalogue of Microorganisms (GCM) 10K type strain sequencing project: providing services to taxonomists for standard genome sequencing and annotation.</title>
        <authorList>
            <consortium name="The Broad Institute Genomics Platform"/>
            <consortium name="The Broad Institute Genome Sequencing Center for Infectious Disease"/>
            <person name="Wu L."/>
            <person name="Ma J."/>
        </authorList>
    </citation>
    <scope>NUCLEOTIDE SEQUENCE [LARGE SCALE GENOMIC DNA]</scope>
    <source>
        <strain evidence="5 6">JCM 10303</strain>
    </source>
</reference>
<keyword evidence="5" id="KW-0378">Hydrolase</keyword>
<dbReference type="PANTHER" id="PTHR24276:SF98">
    <property type="entry name" value="FI18310P1-RELATED"/>
    <property type="match status" value="1"/>
</dbReference>
<keyword evidence="6" id="KW-1185">Reference proteome</keyword>
<gene>
    <name evidence="5" type="ORF">GCM10009533_32410</name>
</gene>
<feature type="chain" id="PRO_5047080472" evidence="3">
    <location>
        <begin position="27"/>
        <end position="276"/>
    </location>
</feature>
<organism evidence="5 6">
    <name type="scientific">Saccharopolyspora erythraea</name>
    <name type="common">Streptomyces erythraeus</name>
    <dbReference type="NCBI Taxonomy" id="1836"/>
    <lineage>
        <taxon>Bacteria</taxon>
        <taxon>Bacillati</taxon>
        <taxon>Actinomycetota</taxon>
        <taxon>Actinomycetes</taxon>
        <taxon>Pseudonocardiales</taxon>
        <taxon>Pseudonocardiaceae</taxon>
        <taxon>Saccharopolyspora</taxon>
    </lineage>
</organism>